<proteinExistence type="predicted"/>
<keyword evidence="3" id="KW-1185">Reference proteome</keyword>
<comment type="caution">
    <text evidence="2">The sequence shown here is derived from an EMBL/GenBank/DDBJ whole genome shotgun (WGS) entry which is preliminary data.</text>
</comment>
<dbReference type="EMBL" id="WNKX01000009">
    <property type="protein sequence ID" value="MTW11797.1"/>
    <property type="molecule type" value="Genomic_DNA"/>
</dbReference>
<evidence type="ECO:0000313" key="3">
    <source>
        <dbReference type="Proteomes" id="UP000472320"/>
    </source>
</evidence>
<organism evidence="2 3">
    <name type="scientific">Massilia eburnea</name>
    <dbReference type="NCBI Taxonomy" id="1776165"/>
    <lineage>
        <taxon>Bacteria</taxon>
        <taxon>Pseudomonadati</taxon>
        <taxon>Pseudomonadota</taxon>
        <taxon>Betaproteobacteria</taxon>
        <taxon>Burkholderiales</taxon>
        <taxon>Oxalobacteraceae</taxon>
        <taxon>Telluria group</taxon>
        <taxon>Massilia</taxon>
    </lineage>
</organism>
<feature type="transmembrane region" description="Helical" evidence="1">
    <location>
        <begin position="6"/>
        <end position="28"/>
    </location>
</feature>
<reference evidence="2 3" key="1">
    <citation type="submission" date="2019-11" db="EMBL/GenBank/DDBJ databases">
        <title>Type strains purchased from KCTC, JCM and DSMZ.</title>
        <authorList>
            <person name="Lu H."/>
        </authorList>
    </citation>
    <scope>NUCLEOTIDE SEQUENCE [LARGE SCALE GENOMIC DNA]</scope>
    <source>
        <strain evidence="2 3">JCM 31587</strain>
    </source>
</reference>
<dbReference type="InterPro" id="IPR018706">
    <property type="entry name" value="DUF2214_membrane"/>
</dbReference>
<feature type="transmembrane region" description="Helical" evidence="1">
    <location>
        <begin position="76"/>
        <end position="93"/>
    </location>
</feature>
<accession>A0A6L6QIN4</accession>
<keyword evidence="1" id="KW-0472">Membrane</keyword>
<feature type="transmembrane region" description="Helical" evidence="1">
    <location>
        <begin position="40"/>
        <end position="64"/>
    </location>
</feature>
<dbReference type="Pfam" id="PF09980">
    <property type="entry name" value="DUF2214"/>
    <property type="match status" value="1"/>
</dbReference>
<keyword evidence="1" id="KW-0812">Transmembrane</keyword>
<sequence>MVDLLLAVVHHLLAFGIAAAITAQLVLVRPGMQPPAVQLAAKYDIALGIMSASLVVIGFSRVFFGAKGSAFYIHNHVFWTKVVLFAIIGLLSIKPTRAFLRWRKAQAADAAFAPGEEEIRSIRKTLMTEIHIFALLPIAAAAMARGYGYA</sequence>
<dbReference type="AlphaFoldDB" id="A0A6L6QIN4"/>
<evidence type="ECO:0000313" key="2">
    <source>
        <dbReference type="EMBL" id="MTW11797.1"/>
    </source>
</evidence>
<gene>
    <name evidence="2" type="ORF">GM658_14420</name>
</gene>
<dbReference type="OrthoDB" id="826511at2"/>
<feature type="transmembrane region" description="Helical" evidence="1">
    <location>
        <begin position="130"/>
        <end position="148"/>
    </location>
</feature>
<dbReference type="Proteomes" id="UP000472320">
    <property type="component" value="Unassembled WGS sequence"/>
</dbReference>
<protein>
    <submittedName>
        <fullName evidence="2">DUF2214 family protein</fullName>
    </submittedName>
</protein>
<name>A0A6L6QIN4_9BURK</name>
<evidence type="ECO:0000256" key="1">
    <source>
        <dbReference type="SAM" id="Phobius"/>
    </source>
</evidence>
<keyword evidence="1" id="KW-1133">Transmembrane helix</keyword>